<evidence type="ECO:0000313" key="1">
    <source>
        <dbReference type="EMBL" id="GME23729.1"/>
    </source>
</evidence>
<protein>
    <submittedName>
        <fullName evidence="1">Monooxygenase FAD-binding protein</fullName>
    </submittedName>
</protein>
<accession>A0ACB5RTC4</accession>
<reference evidence="1" key="1">
    <citation type="submission" date="2024-09" db="EMBL/GenBank/DDBJ databases">
        <title>Draft Genome Sequences of Neofusicoccum parvum.</title>
        <authorList>
            <person name="Ashida A."/>
            <person name="Camagna M."/>
            <person name="Tanaka A."/>
            <person name="Takemoto D."/>
        </authorList>
    </citation>
    <scope>NUCLEOTIDE SEQUENCE</scope>
    <source>
        <strain evidence="1">PPO83</strain>
    </source>
</reference>
<proteinExistence type="predicted"/>
<evidence type="ECO:0000313" key="2">
    <source>
        <dbReference type="Proteomes" id="UP001165186"/>
    </source>
</evidence>
<dbReference type="EMBL" id="BSXG01000008">
    <property type="protein sequence ID" value="GME23729.1"/>
    <property type="molecule type" value="Genomic_DNA"/>
</dbReference>
<comment type="caution">
    <text evidence="1">The sequence shown here is derived from an EMBL/GenBank/DDBJ whole genome shotgun (WGS) entry which is preliminary data.</text>
</comment>
<name>A0ACB5RTC4_9PEZI</name>
<gene>
    <name evidence="1" type="primary">g8270</name>
    <name evidence="1" type="ORF">NpPPO83_00008270</name>
</gene>
<keyword evidence="1" id="KW-0503">Monooxygenase</keyword>
<dbReference type="Proteomes" id="UP001165186">
    <property type="component" value="Unassembled WGS sequence"/>
</dbReference>
<keyword evidence="1" id="KW-0560">Oxidoreductase</keyword>
<keyword evidence="2" id="KW-1185">Reference proteome</keyword>
<organism evidence="1 2">
    <name type="scientific">Neofusicoccum parvum</name>
    <dbReference type="NCBI Taxonomy" id="310453"/>
    <lineage>
        <taxon>Eukaryota</taxon>
        <taxon>Fungi</taxon>
        <taxon>Dikarya</taxon>
        <taxon>Ascomycota</taxon>
        <taxon>Pezizomycotina</taxon>
        <taxon>Dothideomycetes</taxon>
        <taxon>Dothideomycetes incertae sedis</taxon>
        <taxon>Botryosphaeriales</taxon>
        <taxon>Botryosphaeriaceae</taxon>
        <taxon>Neofusicoccum</taxon>
    </lineage>
</organism>
<sequence length="343" mass="37875">MAGTQDHPFKVIIIGSGLSGSLLANGLIHSSVPVTVYERMEEDSSREGYQIRLGAPALVGMRACLSEAHIMSLVQKFGRAGGKKAAAPLIRHKDFKCLLDLGKSSSYTGCLHYAKKFVKYEVVEMDEGERVRVWFHDNTSDECDILVAADGSNSRVRAPQPIITILLTHCVKINKQIGLNNISEIRSHVSMLAKAELPTERFLQMRPELFKGPVISFVDNKTLFFAGAVSQGMGGNQAMRDTATALPLLVNLADKSRSQGLSEPDIEKACQEYEDEMIPRAFDWVKKSGGQRAVPFDTSNLSGKLLMAAVSYFMILAQFWDVVKPWLGIARKENLDEAPELKE</sequence>